<proteinExistence type="predicted"/>
<comment type="caution">
    <text evidence="5">The sequence shown here is derived from an EMBL/GenBank/DDBJ whole genome shotgun (WGS) entry which is preliminary data.</text>
</comment>
<protein>
    <recommendedName>
        <fullName evidence="4">HTH merR-type domain-containing protein</fullName>
    </recommendedName>
</protein>
<dbReference type="Pfam" id="PF13411">
    <property type="entry name" value="MerR_1"/>
    <property type="match status" value="1"/>
</dbReference>
<dbReference type="PRINTS" id="PR00040">
    <property type="entry name" value="HTHMERR"/>
</dbReference>
<feature type="domain" description="HTH merR-type" evidence="4">
    <location>
        <begin position="8"/>
        <end position="77"/>
    </location>
</feature>
<dbReference type="AlphaFoldDB" id="S2VRF7"/>
<dbReference type="Gene3D" id="1.10.1660.10">
    <property type="match status" value="1"/>
</dbReference>
<feature type="compositionally biased region" description="Low complexity" evidence="3">
    <location>
        <begin position="161"/>
        <end position="173"/>
    </location>
</feature>
<dbReference type="GO" id="GO:0003700">
    <property type="term" value="F:DNA-binding transcription factor activity"/>
    <property type="evidence" value="ECO:0007669"/>
    <property type="project" value="InterPro"/>
</dbReference>
<dbReference type="InterPro" id="IPR009061">
    <property type="entry name" value="DNA-bd_dom_put_sf"/>
</dbReference>
<dbReference type="InterPro" id="IPR047057">
    <property type="entry name" value="MerR_fam"/>
</dbReference>
<gene>
    <name evidence="5" type="ORF">HMPREF9237_00212</name>
</gene>
<feature type="region of interest" description="Disordered" evidence="3">
    <location>
        <begin position="206"/>
        <end position="228"/>
    </location>
</feature>
<dbReference type="RefSeq" id="WP_016441859.1">
    <property type="nucleotide sequence ID" value="NZ_KE150262.1"/>
</dbReference>
<dbReference type="Proteomes" id="UP000014393">
    <property type="component" value="Unassembled WGS sequence"/>
</dbReference>
<dbReference type="PATRIC" id="fig|883067.3.peg.211"/>
<name>S2VRF7_9ACTO</name>
<sequence>MANRRAPLLTVSVAAELAGMHAQTLRQYDRLGLVSARRTRGGGRRYSLEDVERLQEIQRMSQEDGINLAGIARILQMQERIDQLTRSLQHAEQELAAERERANERRAHARRIFAAGADGDVVLTRGHKDLREYLRHQAAQRLAQLRAQEGAGPSRAGGAGSSAASAAAGAARHPGSELTRYQPHTLDLLLAALAVQMDWDRNREHNRSLNHERSSNRNHARDRELDRA</sequence>
<dbReference type="PANTHER" id="PTHR30204:SF58">
    <property type="entry name" value="HTH-TYPE TRANSCRIPTIONAL REGULATOR YFMP"/>
    <property type="match status" value="1"/>
</dbReference>
<evidence type="ECO:0000259" key="4">
    <source>
        <dbReference type="PROSITE" id="PS50937"/>
    </source>
</evidence>
<keyword evidence="1" id="KW-0238">DNA-binding</keyword>
<dbReference type="HOGENOM" id="CLU_060077_7_1_11"/>
<dbReference type="InterPro" id="IPR000551">
    <property type="entry name" value="MerR-type_HTH_dom"/>
</dbReference>
<evidence type="ECO:0000256" key="2">
    <source>
        <dbReference type="SAM" id="Coils"/>
    </source>
</evidence>
<evidence type="ECO:0000313" key="5">
    <source>
        <dbReference type="EMBL" id="EPD28685.1"/>
    </source>
</evidence>
<keyword evidence="2" id="KW-0175">Coiled coil</keyword>
<evidence type="ECO:0000256" key="1">
    <source>
        <dbReference type="ARBA" id="ARBA00023125"/>
    </source>
</evidence>
<reference evidence="5 6" key="1">
    <citation type="submission" date="2013-05" db="EMBL/GenBank/DDBJ databases">
        <title>The Genome Sequence of Actinobaculum schaalii FB123-CNA2.</title>
        <authorList>
            <consortium name="The Broad Institute Genomics Platform"/>
            <person name="Earl A."/>
            <person name="Ward D."/>
            <person name="Feldgarden M."/>
            <person name="Gevers D."/>
            <person name="Saerens B."/>
            <person name="Vaneechoutte M."/>
            <person name="Walker B."/>
            <person name="Young S."/>
            <person name="Zeng Q."/>
            <person name="Gargeya S."/>
            <person name="Fitzgerald M."/>
            <person name="Haas B."/>
            <person name="Abouelleil A."/>
            <person name="Allen A.W."/>
            <person name="Alvarado L."/>
            <person name="Arachchi H.M."/>
            <person name="Berlin A.M."/>
            <person name="Chapman S.B."/>
            <person name="Gainer-Dewar J."/>
            <person name="Goldberg J."/>
            <person name="Griggs A."/>
            <person name="Gujja S."/>
            <person name="Hansen M."/>
            <person name="Howarth C."/>
            <person name="Imamovic A."/>
            <person name="Ireland A."/>
            <person name="Larimer J."/>
            <person name="McCowan C."/>
            <person name="Murphy C."/>
            <person name="Pearson M."/>
            <person name="Poon T.W."/>
            <person name="Priest M."/>
            <person name="Roberts A."/>
            <person name="Saif S."/>
            <person name="Shea T."/>
            <person name="Sisk P."/>
            <person name="Sykes S."/>
            <person name="Wortman J."/>
            <person name="Nusbaum C."/>
            <person name="Birren B."/>
        </authorList>
    </citation>
    <scope>NUCLEOTIDE SEQUENCE [LARGE SCALE GENOMIC DNA]</scope>
    <source>
        <strain evidence="5 6">FB123-CNA-2</strain>
    </source>
</reference>
<dbReference type="PROSITE" id="PS50937">
    <property type="entry name" value="HTH_MERR_2"/>
    <property type="match status" value="1"/>
</dbReference>
<dbReference type="GO" id="GO:0003677">
    <property type="term" value="F:DNA binding"/>
    <property type="evidence" value="ECO:0007669"/>
    <property type="project" value="UniProtKB-KW"/>
</dbReference>
<evidence type="ECO:0000256" key="3">
    <source>
        <dbReference type="SAM" id="MobiDB-lite"/>
    </source>
</evidence>
<feature type="region of interest" description="Disordered" evidence="3">
    <location>
        <begin position="146"/>
        <end position="177"/>
    </location>
</feature>
<dbReference type="eggNOG" id="COG0789">
    <property type="taxonomic scope" value="Bacteria"/>
</dbReference>
<accession>S2VRF7</accession>
<feature type="coiled-coil region" evidence="2">
    <location>
        <begin position="74"/>
        <end position="112"/>
    </location>
</feature>
<dbReference type="EMBL" id="AGWM01000002">
    <property type="protein sequence ID" value="EPD28685.1"/>
    <property type="molecule type" value="Genomic_DNA"/>
</dbReference>
<organism evidence="5 6">
    <name type="scientific">Actinotignum schaalii FB123-CNA-2</name>
    <dbReference type="NCBI Taxonomy" id="883067"/>
    <lineage>
        <taxon>Bacteria</taxon>
        <taxon>Bacillati</taxon>
        <taxon>Actinomycetota</taxon>
        <taxon>Actinomycetes</taxon>
        <taxon>Actinomycetales</taxon>
        <taxon>Actinomycetaceae</taxon>
        <taxon>Actinotignum</taxon>
    </lineage>
</organism>
<evidence type="ECO:0000313" key="6">
    <source>
        <dbReference type="Proteomes" id="UP000014393"/>
    </source>
</evidence>
<keyword evidence="6" id="KW-1185">Reference proteome</keyword>
<dbReference type="SUPFAM" id="SSF46955">
    <property type="entry name" value="Putative DNA-binding domain"/>
    <property type="match status" value="1"/>
</dbReference>
<dbReference type="PANTHER" id="PTHR30204">
    <property type="entry name" value="REDOX-CYCLING DRUG-SENSING TRANSCRIPTIONAL ACTIVATOR SOXR"/>
    <property type="match status" value="1"/>
</dbReference>
<dbReference type="SMART" id="SM00422">
    <property type="entry name" value="HTH_MERR"/>
    <property type="match status" value="1"/>
</dbReference>
<dbReference type="OrthoDB" id="5345718at2"/>
<dbReference type="NCBIfam" id="NF047375">
    <property type="entry name" value="HeatShock_HspR"/>
    <property type="match status" value="1"/>
</dbReference>